<feature type="binding site" evidence="10">
    <location>
        <position position="214"/>
    </location>
    <ligand>
        <name>Ca(2+)</name>
        <dbReference type="ChEBI" id="CHEBI:29108"/>
        <label>1</label>
    </ligand>
</feature>
<dbReference type="AlphaFoldDB" id="A0A314YKJ7"/>
<feature type="binding site" evidence="10">
    <location>
        <position position="199"/>
    </location>
    <ligand>
        <name>Zn(2+)</name>
        <dbReference type="ChEBI" id="CHEBI:29105"/>
        <label>1</label>
    </ligand>
</feature>
<feature type="binding site" evidence="10">
    <location>
        <position position="252"/>
    </location>
    <ligand>
        <name>Zn(2+)</name>
        <dbReference type="ChEBI" id="CHEBI:29105"/>
        <label>2</label>
        <note>catalytic</note>
    </ligand>
</feature>
<evidence type="ECO:0000256" key="12">
    <source>
        <dbReference type="SAM" id="MobiDB-lite"/>
    </source>
</evidence>
<evidence type="ECO:0000256" key="11">
    <source>
        <dbReference type="PIRSR" id="PIRSR621190-5"/>
    </source>
</evidence>
<dbReference type="InterPro" id="IPR021190">
    <property type="entry name" value="Pept_M10A"/>
</dbReference>
<feature type="binding site" evidence="10">
    <location>
        <position position="205"/>
    </location>
    <ligand>
        <name>Ca(2+)</name>
        <dbReference type="ChEBI" id="CHEBI:29108"/>
        <label>2</label>
    </ligand>
</feature>
<dbReference type="GO" id="GO:0030574">
    <property type="term" value="P:collagen catabolic process"/>
    <property type="evidence" value="ECO:0007669"/>
    <property type="project" value="TreeGrafter"/>
</dbReference>
<evidence type="ECO:0000259" key="14">
    <source>
        <dbReference type="SMART" id="SM00235"/>
    </source>
</evidence>
<dbReference type="InterPro" id="IPR006026">
    <property type="entry name" value="Peptidase_Metallo"/>
</dbReference>
<dbReference type="SUPFAM" id="SSF47090">
    <property type="entry name" value="PGBD-like"/>
    <property type="match status" value="1"/>
</dbReference>
<feature type="region of interest" description="Disordered" evidence="12">
    <location>
        <begin position="119"/>
        <end position="141"/>
    </location>
</feature>
<feature type="binding site" evidence="10">
    <location>
        <position position="191"/>
    </location>
    <ligand>
        <name>Ca(2+)</name>
        <dbReference type="ChEBI" id="CHEBI:29108"/>
        <label>3</label>
    </ligand>
</feature>
<evidence type="ECO:0000256" key="8">
    <source>
        <dbReference type="ARBA" id="ARBA00023145"/>
    </source>
</evidence>
<keyword evidence="10" id="KW-0106">Calcium</keyword>
<comment type="cofactor">
    <cofactor evidence="10">
        <name>Ca(2+)</name>
        <dbReference type="ChEBI" id="CHEBI:29108"/>
    </cofactor>
    <text evidence="10">Can bind about 5 Ca(2+) ions per subunit.</text>
</comment>
<dbReference type="PROSITE" id="PS00546">
    <property type="entry name" value="CYSTEINE_SWITCH"/>
    <property type="match status" value="1"/>
</dbReference>
<organism evidence="15 16">
    <name type="scientific">Prunus yedoensis var. nudiflora</name>
    <dbReference type="NCBI Taxonomy" id="2094558"/>
    <lineage>
        <taxon>Eukaryota</taxon>
        <taxon>Viridiplantae</taxon>
        <taxon>Streptophyta</taxon>
        <taxon>Embryophyta</taxon>
        <taxon>Tracheophyta</taxon>
        <taxon>Spermatophyta</taxon>
        <taxon>Magnoliopsida</taxon>
        <taxon>eudicotyledons</taxon>
        <taxon>Gunneridae</taxon>
        <taxon>Pentapetalae</taxon>
        <taxon>rosids</taxon>
        <taxon>fabids</taxon>
        <taxon>Rosales</taxon>
        <taxon>Rosaceae</taxon>
        <taxon>Amygdaloideae</taxon>
        <taxon>Amygdaleae</taxon>
        <taxon>Prunus</taxon>
    </lineage>
</organism>
<dbReference type="Proteomes" id="UP000250321">
    <property type="component" value="Unassembled WGS sequence"/>
</dbReference>
<comment type="cofactor">
    <cofactor evidence="10">
        <name>Zn(2+)</name>
        <dbReference type="ChEBI" id="CHEBI:29105"/>
    </cofactor>
    <text evidence="10">Binds 2 Zn(2+) ions per subunit.</text>
</comment>
<dbReference type="GO" id="GO:0030198">
    <property type="term" value="P:extracellular matrix organization"/>
    <property type="evidence" value="ECO:0007669"/>
    <property type="project" value="TreeGrafter"/>
</dbReference>
<feature type="domain" description="Peptidase metallopeptidase" evidence="14">
    <location>
        <begin position="130"/>
        <end position="279"/>
    </location>
</feature>
<evidence type="ECO:0000256" key="1">
    <source>
        <dbReference type="ARBA" id="ARBA00009614"/>
    </source>
</evidence>
<evidence type="ECO:0000313" key="15">
    <source>
        <dbReference type="EMBL" id="PQQ06690.1"/>
    </source>
</evidence>
<dbReference type="PRINTS" id="PR00138">
    <property type="entry name" value="MATRIXIN"/>
</dbReference>
<feature type="binding site" evidence="10">
    <location>
        <position position="186"/>
    </location>
    <ligand>
        <name>Zn(2+)</name>
        <dbReference type="ChEBI" id="CHEBI:29105"/>
        <label>1</label>
    </ligand>
</feature>
<dbReference type="InterPro" id="IPR001818">
    <property type="entry name" value="Pept_M10_metallopeptidase"/>
</dbReference>
<feature type="binding site" description="in inhibited form" evidence="10">
    <location>
        <position position="118"/>
    </location>
    <ligand>
        <name>Zn(2+)</name>
        <dbReference type="ChEBI" id="CHEBI:29105"/>
        <label>2</label>
        <note>catalytic</note>
    </ligand>
</feature>
<feature type="chain" id="PRO_5016281874" evidence="13">
    <location>
        <begin position="29"/>
        <end position="280"/>
    </location>
</feature>
<evidence type="ECO:0000313" key="16">
    <source>
        <dbReference type="Proteomes" id="UP000250321"/>
    </source>
</evidence>
<dbReference type="InterPro" id="IPR021158">
    <property type="entry name" value="Pept_M10A_Zn_BS"/>
</dbReference>
<feature type="binding site" evidence="10">
    <location>
        <position position="192"/>
    </location>
    <ligand>
        <name>Ca(2+)</name>
        <dbReference type="ChEBI" id="CHEBI:29108"/>
        <label>3</label>
    </ligand>
</feature>
<evidence type="ECO:0000256" key="13">
    <source>
        <dbReference type="SAM" id="SignalP"/>
    </source>
</evidence>
<dbReference type="Pfam" id="PF01471">
    <property type="entry name" value="PG_binding_1"/>
    <property type="match status" value="1"/>
</dbReference>
<evidence type="ECO:0000256" key="10">
    <source>
        <dbReference type="PIRSR" id="PIRSR621190-2"/>
    </source>
</evidence>
<evidence type="ECO:0000256" key="2">
    <source>
        <dbReference type="ARBA" id="ARBA00022670"/>
    </source>
</evidence>
<keyword evidence="6 10" id="KW-0862">Zinc</keyword>
<feature type="binding site" evidence="10">
    <location>
        <position position="214"/>
    </location>
    <ligand>
        <name>Ca(2+)</name>
        <dbReference type="ChEBI" id="CHEBI:29108"/>
        <label>3</label>
    </ligand>
</feature>
<gene>
    <name evidence="15" type="ORF">Pyn_40844</name>
</gene>
<feature type="short sequence motif" description="Cysteine switch" evidence="11">
    <location>
        <begin position="116"/>
        <end position="123"/>
    </location>
</feature>
<feature type="binding site" evidence="10">
    <location>
        <position position="237"/>
    </location>
    <ligand>
        <name>Zn(2+)</name>
        <dbReference type="ChEBI" id="CHEBI:29105"/>
        <label>2</label>
        <note>catalytic</note>
    </ligand>
</feature>
<keyword evidence="16" id="KW-1185">Reference proteome</keyword>
<dbReference type="PANTHER" id="PTHR10201:SF311">
    <property type="entry name" value="PEPTIDASE METALLOPEPTIDASE DOMAIN-CONTAINING PROTEIN"/>
    <property type="match status" value="1"/>
</dbReference>
<feature type="binding site" evidence="10">
    <location>
        <position position="211"/>
    </location>
    <ligand>
        <name>Ca(2+)</name>
        <dbReference type="ChEBI" id="CHEBI:29108"/>
        <label>3</label>
    </ligand>
</feature>
<dbReference type="InterPro" id="IPR024079">
    <property type="entry name" value="MetalloPept_cat_dom_sf"/>
</dbReference>
<reference evidence="15 16" key="1">
    <citation type="submission" date="2018-02" db="EMBL/GenBank/DDBJ databases">
        <title>Draft genome of wild Prunus yedoensis var. nudiflora.</title>
        <authorList>
            <person name="Baek S."/>
            <person name="Kim J.-H."/>
            <person name="Choi K."/>
            <person name="Kim G.-B."/>
            <person name="Cho A."/>
            <person name="Jang H."/>
            <person name="Shin C.-H."/>
            <person name="Yu H.-J."/>
            <person name="Mun J.-H."/>
        </authorList>
    </citation>
    <scope>NUCLEOTIDE SEQUENCE [LARGE SCALE GENOMIC DNA]</scope>
    <source>
        <strain evidence="16">cv. Jeju island</strain>
        <tissue evidence="15">Leaf</tissue>
    </source>
</reference>
<dbReference type="Pfam" id="PF00413">
    <property type="entry name" value="Peptidase_M10"/>
    <property type="match status" value="1"/>
</dbReference>
<feature type="active site" evidence="9">
    <location>
        <position position="234"/>
    </location>
</feature>
<keyword evidence="3 10" id="KW-0479">Metal-binding</keyword>
<keyword evidence="4 13" id="KW-0732">Signal</keyword>
<proteinExistence type="inferred from homology"/>
<keyword evidence="7" id="KW-0482">Metalloprotease</keyword>
<feature type="compositionally biased region" description="Basic residues" evidence="12">
    <location>
        <begin position="129"/>
        <end position="141"/>
    </location>
</feature>
<dbReference type="CDD" id="cd04278">
    <property type="entry name" value="ZnMc_MMP"/>
    <property type="match status" value="1"/>
</dbReference>
<dbReference type="PANTHER" id="PTHR10201">
    <property type="entry name" value="MATRIX METALLOPROTEINASE"/>
    <property type="match status" value="1"/>
</dbReference>
<feature type="binding site" evidence="10">
    <location>
        <position position="184"/>
    </location>
    <ligand>
        <name>Zn(2+)</name>
        <dbReference type="ChEBI" id="CHEBI:29105"/>
        <label>1</label>
    </ligand>
</feature>
<comment type="caution">
    <text evidence="15">The sequence shown here is derived from an EMBL/GenBank/DDBJ whole genome shotgun (WGS) entry which is preliminary data.</text>
</comment>
<protein>
    <submittedName>
        <fullName evidence="15">Metalloendoproteinase 2-MMP isoform X2</fullName>
    </submittedName>
</protein>
<keyword evidence="5" id="KW-0378">Hydrolase</keyword>
<dbReference type="EMBL" id="PJQY01000945">
    <property type="protein sequence ID" value="PQQ06690.1"/>
    <property type="molecule type" value="Genomic_DNA"/>
</dbReference>
<dbReference type="GO" id="GO:0008270">
    <property type="term" value="F:zinc ion binding"/>
    <property type="evidence" value="ECO:0007669"/>
    <property type="project" value="InterPro"/>
</dbReference>
<evidence type="ECO:0000256" key="9">
    <source>
        <dbReference type="PIRSR" id="PIRSR621190-1"/>
    </source>
</evidence>
<feature type="signal peptide" evidence="13">
    <location>
        <begin position="1"/>
        <end position="28"/>
    </location>
</feature>
<dbReference type="InterPro" id="IPR002477">
    <property type="entry name" value="Peptidoglycan-bd-like"/>
</dbReference>
<dbReference type="InterPro" id="IPR036365">
    <property type="entry name" value="PGBD-like_sf"/>
</dbReference>
<dbReference type="GO" id="GO:0031012">
    <property type="term" value="C:extracellular matrix"/>
    <property type="evidence" value="ECO:0007669"/>
    <property type="project" value="InterPro"/>
</dbReference>
<evidence type="ECO:0000256" key="5">
    <source>
        <dbReference type="ARBA" id="ARBA00022801"/>
    </source>
</evidence>
<dbReference type="OrthoDB" id="406838at2759"/>
<comment type="similarity">
    <text evidence="1">Belongs to the peptidase M10A family. Matrix metalloproteinases (MMPs) subfamily.</text>
</comment>
<keyword evidence="8" id="KW-0865">Zymogen</keyword>
<feature type="binding site" evidence="10">
    <location>
        <position position="209"/>
    </location>
    <ligand>
        <name>Zn(2+)</name>
        <dbReference type="ChEBI" id="CHEBI:29105"/>
        <label>1</label>
    </ligand>
</feature>
<dbReference type="GO" id="GO:0004222">
    <property type="term" value="F:metalloendopeptidase activity"/>
    <property type="evidence" value="ECO:0007669"/>
    <property type="project" value="InterPro"/>
</dbReference>
<dbReference type="InterPro" id="IPR033739">
    <property type="entry name" value="M10A_MMP"/>
</dbReference>
<feature type="binding site" evidence="10">
    <location>
        <position position="243"/>
    </location>
    <ligand>
        <name>Zn(2+)</name>
        <dbReference type="ChEBI" id="CHEBI:29105"/>
        <label>2</label>
        <note>catalytic</note>
    </ligand>
</feature>
<feature type="binding site" evidence="10">
    <location>
        <position position="233"/>
    </location>
    <ligand>
        <name>Zn(2+)</name>
        <dbReference type="ChEBI" id="CHEBI:29105"/>
        <label>2</label>
        <note>catalytic</note>
    </ligand>
</feature>
<evidence type="ECO:0000256" key="7">
    <source>
        <dbReference type="ARBA" id="ARBA00023049"/>
    </source>
</evidence>
<dbReference type="STRING" id="2094558.A0A314YKJ7"/>
<evidence type="ECO:0000256" key="3">
    <source>
        <dbReference type="ARBA" id="ARBA00022723"/>
    </source>
</evidence>
<dbReference type="GO" id="GO:0006508">
    <property type="term" value="P:proteolysis"/>
    <property type="evidence" value="ECO:0007669"/>
    <property type="project" value="UniProtKB-KW"/>
</dbReference>
<dbReference type="Gene3D" id="3.40.390.10">
    <property type="entry name" value="Collagenase (Catalytic Domain)"/>
    <property type="match status" value="1"/>
</dbReference>
<evidence type="ECO:0000256" key="6">
    <source>
        <dbReference type="ARBA" id="ARBA00022833"/>
    </source>
</evidence>
<name>A0A314YKJ7_PRUYE</name>
<dbReference type="SUPFAM" id="SSF55486">
    <property type="entry name" value="Metalloproteases ('zincins'), catalytic domain"/>
    <property type="match status" value="1"/>
</dbReference>
<accession>A0A314YKJ7</accession>
<evidence type="ECO:0000256" key="4">
    <source>
        <dbReference type="ARBA" id="ARBA00022729"/>
    </source>
</evidence>
<keyword evidence="2" id="KW-0645">Protease</keyword>
<sequence>MPAMASKAISVCVAFFLISVLLSQNTHSKPTHDQHDPFKFIQHLEGCHKGQNVSGLQELKKYLTKFGYLNYDHSKHANDDEFDDILESAIKSYQKSYHLKVTGTLDTTTAKQMMMPRCGVPDVVNGTRKGSKKHNHKHKSIHGNVRSICAQAFQRWAQVTSFTFEEVPATSAADITIGFHRGNHGDGSPFDGPRGTYAHANPPTGGNFHYDADERWSSNPGPNEVDLESVAVHEIGHLLGLNHNPDLQDAIMYPYFDYGIIKRDLHRDDIDGIRALYGLQ</sequence>
<feature type="binding site" evidence="10">
    <location>
        <position position="174"/>
    </location>
    <ligand>
        <name>Ca(2+)</name>
        <dbReference type="ChEBI" id="CHEBI:29108"/>
        <label>2</label>
    </ligand>
</feature>
<dbReference type="SMART" id="SM00235">
    <property type="entry name" value="ZnMc"/>
    <property type="match status" value="1"/>
</dbReference>